<evidence type="ECO:0000259" key="1">
    <source>
        <dbReference type="Pfam" id="PF04151"/>
    </source>
</evidence>
<dbReference type="EMBL" id="LAZR01057165">
    <property type="protein sequence ID" value="KKK72629.1"/>
    <property type="molecule type" value="Genomic_DNA"/>
</dbReference>
<dbReference type="Gene3D" id="2.60.120.380">
    <property type="match status" value="1"/>
</dbReference>
<protein>
    <recommendedName>
        <fullName evidence="1">Peptidase C-terminal archaeal/bacterial domain-containing protein</fullName>
    </recommendedName>
</protein>
<name>A0A0F9A207_9ZZZZ</name>
<evidence type="ECO:0000313" key="2">
    <source>
        <dbReference type="EMBL" id="KKK72629.1"/>
    </source>
</evidence>
<reference evidence="2" key="1">
    <citation type="journal article" date="2015" name="Nature">
        <title>Complex archaea that bridge the gap between prokaryotes and eukaryotes.</title>
        <authorList>
            <person name="Spang A."/>
            <person name="Saw J.H."/>
            <person name="Jorgensen S.L."/>
            <person name="Zaremba-Niedzwiedzka K."/>
            <person name="Martijn J."/>
            <person name="Lind A.E."/>
            <person name="van Eijk R."/>
            <person name="Schleper C."/>
            <person name="Guy L."/>
            <person name="Ettema T.J."/>
        </authorList>
    </citation>
    <scope>NUCLEOTIDE SEQUENCE</scope>
</reference>
<gene>
    <name evidence="2" type="ORF">LCGC14_2901960</name>
</gene>
<accession>A0A0F9A207</accession>
<sequence length="346" mass="38023">IKDAIYRGREDFVYRIALGPMPFVTSIFPLGGRAGAKTTVALQGWNLPSGGLTLDAQGRGPGIFTTPLLKGGRFTNRVPFALDTLPERMEIEPNNDKRKAQQVELPLIVNGRIDRPGDWDVFRFKGRAGDEIVAEVQARRLGSPLDSLLKLSDADGKLLTANDDYEDEGAGLTTHHADSHLGFKLPKDGTYLIHLGDTQYKGGQAYAYRLRIGPRRPDFELRVSPSSVNTGAGTNVPITVHALRRDGFSGDITLRLKNKAPGFKLSGGWIPTGQDKVRLTLAVPRVAQRRPIKLWLEGLAVIKGREVRRTAVPAEDMMQAFFYRHLVPAKDWIVSVTGSGRRGPAL</sequence>
<comment type="caution">
    <text evidence="2">The sequence shown here is derived from an EMBL/GenBank/DDBJ whole genome shotgun (WGS) entry which is preliminary data.</text>
</comment>
<feature type="non-terminal residue" evidence="2">
    <location>
        <position position="1"/>
    </location>
</feature>
<feature type="domain" description="Peptidase C-terminal archaeal/bacterial" evidence="1">
    <location>
        <begin position="120"/>
        <end position="194"/>
    </location>
</feature>
<dbReference type="Pfam" id="PF04151">
    <property type="entry name" value="PPC"/>
    <property type="match status" value="1"/>
</dbReference>
<proteinExistence type="predicted"/>
<organism evidence="2">
    <name type="scientific">marine sediment metagenome</name>
    <dbReference type="NCBI Taxonomy" id="412755"/>
    <lineage>
        <taxon>unclassified sequences</taxon>
        <taxon>metagenomes</taxon>
        <taxon>ecological metagenomes</taxon>
    </lineage>
</organism>
<dbReference type="InterPro" id="IPR007280">
    <property type="entry name" value="Peptidase_C_arc/bac"/>
</dbReference>
<dbReference type="AlphaFoldDB" id="A0A0F9A207"/>